<reference evidence="2" key="1">
    <citation type="submission" date="2016-11" db="EMBL/GenBank/DDBJ databases">
        <authorList>
            <person name="Varghese N."/>
            <person name="Submissions S."/>
        </authorList>
    </citation>
    <scope>NUCLEOTIDE SEQUENCE [LARGE SCALE GENOMIC DNA]</scope>
    <source>
        <strain evidence="2">CGMCC 1.8995</strain>
    </source>
</reference>
<dbReference type="AlphaFoldDB" id="A0A1M5FJV0"/>
<gene>
    <name evidence="1" type="ORF">SAMN05216361_0878</name>
</gene>
<dbReference type="STRING" id="634436.SAMN05216361_0878"/>
<evidence type="ECO:0000313" key="2">
    <source>
        <dbReference type="Proteomes" id="UP000184520"/>
    </source>
</evidence>
<sequence length="153" mass="17391">MRTQLLCPVYRKWLQLHPEHAREERQALRKQARAYQRSGDLQKAFTFNQLVWEVAQSVLLALRPVDQYSAESQKDLVFFAASAIAVDRCARANCAETTTSTNATAQTVITDTQQQLAALMPMYASEPRLMHIIQELMHWLKLGATAKTPPVLH</sequence>
<name>A0A1M5FJV0_9ALTE</name>
<dbReference type="EMBL" id="FQWD01000001">
    <property type="protein sequence ID" value="SHF91887.1"/>
    <property type="molecule type" value="Genomic_DNA"/>
</dbReference>
<dbReference type="Proteomes" id="UP000184520">
    <property type="component" value="Unassembled WGS sequence"/>
</dbReference>
<proteinExistence type="predicted"/>
<protein>
    <submittedName>
        <fullName evidence="1">Uncharacterized protein</fullName>
    </submittedName>
</protein>
<evidence type="ECO:0000313" key="1">
    <source>
        <dbReference type="EMBL" id="SHF91887.1"/>
    </source>
</evidence>
<accession>A0A1M5FJV0</accession>
<dbReference type="OrthoDB" id="6334646at2"/>
<keyword evidence="2" id="KW-1185">Reference proteome</keyword>
<dbReference type="RefSeq" id="WP_073318273.1">
    <property type="nucleotide sequence ID" value="NZ_FQWD01000001.1"/>
</dbReference>
<organism evidence="1 2">
    <name type="scientific">Marisediminitalea aggregata</name>
    <dbReference type="NCBI Taxonomy" id="634436"/>
    <lineage>
        <taxon>Bacteria</taxon>
        <taxon>Pseudomonadati</taxon>
        <taxon>Pseudomonadota</taxon>
        <taxon>Gammaproteobacteria</taxon>
        <taxon>Alteromonadales</taxon>
        <taxon>Alteromonadaceae</taxon>
        <taxon>Marisediminitalea</taxon>
    </lineage>
</organism>